<evidence type="ECO:0000256" key="5">
    <source>
        <dbReference type="ARBA" id="ARBA00022683"/>
    </source>
</evidence>
<dbReference type="SUPFAM" id="SSF55594">
    <property type="entry name" value="HPr-like"/>
    <property type="match status" value="1"/>
</dbReference>
<dbReference type="InterPro" id="IPR035895">
    <property type="entry name" value="HPr-like_sf"/>
</dbReference>
<evidence type="ECO:0000256" key="4">
    <source>
        <dbReference type="ARBA" id="ARBA00022490"/>
    </source>
</evidence>
<comment type="subcellular location">
    <subcellularLocation>
        <location evidence="2">Cytoplasm</location>
    </subcellularLocation>
</comment>
<dbReference type="RefSeq" id="WP_345404993.1">
    <property type="nucleotide sequence ID" value="NZ_BAABLA010000119.1"/>
</dbReference>
<dbReference type="EMBL" id="JBHSXX010000001">
    <property type="protein sequence ID" value="MFC6870668.1"/>
    <property type="molecule type" value="Genomic_DNA"/>
</dbReference>
<comment type="caution">
    <text evidence="7">The sequence shown here is derived from an EMBL/GenBank/DDBJ whole genome shotgun (WGS) entry which is preliminary data.</text>
</comment>
<keyword evidence="4" id="KW-0963">Cytoplasm</keyword>
<sequence length="90" mass="9296">MPERRVVVGSSVGLHARPAALFVQAAARQSVEVLIGKDGGEFVDARSILSVIGLDAKGGEEVILRADGENADAALEELATMVATDHDAQG</sequence>
<keyword evidence="8" id="KW-1185">Reference proteome</keyword>
<proteinExistence type="predicted"/>
<dbReference type="PANTHER" id="PTHR33705:SF2">
    <property type="entry name" value="PHOSPHOCARRIER PROTEIN NPR"/>
    <property type="match status" value="1"/>
</dbReference>
<protein>
    <recommendedName>
        <fullName evidence="3">Phosphocarrier protein HPr</fullName>
    </recommendedName>
</protein>
<dbReference type="CDD" id="cd00367">
    <property type="entry name" value="PTS-HPr_like"/>
    <property type="match status" value="1"/>
</dbReference>
<name>A0ABW2C6G8_9PSEU</name>
<dbReference type="Pfam" id="PF00381">
    <property type="entry name" value="PTS-HPr"/>
    <property type="match status" value="1"/>
</dbReference>
<dbReference type="Gene3D" id="3.30.1340.10">
    <property type="entry name" value="HPr-like"/>
    <property type="match status" value="1"/>
</dbReference>
<evidence type="ECO:0000313" key="7">
    <source>
        <dbReference type="EMBL" id="MFC6870668.1"/>
    </source>
</evidence>
<evidence type="ECO:0000256" key="1">
    <source>
        <dbReference type="ARBA" id="ARBA00003681"/>
    </source>
</evidence>
<accession>A0ABW2C6G8</accession>
<organism evidence="7 8">
    <name type="scientific">Haloechinothrix salitolerans</name>
    <dbReference type="NCBI Taxonomy" id="926830"/>
    <lineage>
        <taxon>Bacteria</taxon>
        <taxon>Bacillati</taxon>
        <taxon>Actinomycetota</taxon>
        <taxon>Actinomycetes</taxon>
        <taxon>Pseudonocardiales</taxon>
        <taxon>Pseudonocardiaceae</taxon>
        <taxon>Haloechinothrix</taxon>
    </lineage>
</organism>
<dbReference type="PROSITE" id="PS00589">
    <property type="entry name" value="PTS_HPR_SER"/>
    <property type="match status" value="1"/>
</dbReference>
<feature type="domain" description="HPr" evidence="6">
    <location>
        <begin position="3"/>
        <end position="83"/>
    </location>
</feature>
<evidence type="ECO:0000256" key="3">
    <source>
        <dbReference type="ARBA" id="ARBA00020422"/>
    </source>
</evidence>
<evidence type="ECO:0000313" key="8">
    <source>
        <dbReference type="Proteomes" id="UP001596337"/>
    </source>
</evidence>
<keyword evidence="5" id="KW-0598">Phosphotransferase system</keyword>
<dbReference type="NCBIfam" id="TIGR01003">
    <property type="entry name" value="PTS_HPr_family"/>
    <property type="match status" value="1"/>
</dbReference>
<dbReference type="PANTHER" id="PTHR33705">
    <property type="entry name" value="PHOSPHOCARRIER PROTEIN HPR"/>
    <property type="match status" value="1"/>
</dbReference>
<dbReference type="InterPro" id="IPR002114">
    <property type="entry name" value="PTS_HPr_Ser_P_site"/>
</dbReference>
<gene>
    <name evidence="7" type="ORF">ACFQGD_26410</name>
</gene>
<dbReference type="Proteomes" id="UP001596337">
    <property type="component" value="Unassembled WGS sequence"/>
</dbReference>
<evidence type="ECO:0000256" key="2">
    <source>
        <dbReference type="ARBA" id="ARBA00004496"/>
    </source>
</evidence>
<dbReference type="InterPro" id="IPR000032">
    <property type="entry name" value="HPr-like"/>
</dbReference>
<dbReference type="InterPro" id="IPR001020">
    <property type="entry name" value="PTS_HPr_His_P_site"/>
</dbReference>
<dbReference type="PROSITE" id="PS00369">
    <property type="entry name" value="PTS_HPR_HIS"/>
    <property type="match status" value="1"/>
</dbReference>
<dbReference type="InterPro" id="IPR050399">
    <property type="entry name" value="HPr"/>
</dbReference>
<evidence type="ECO:0000259" key="6">
    <source>
        <dbReference type="Pfam" id="PF00381"/>
    </source>
</evidence>
<reference evidence="8" key="1">
    <citation type="journal article" date="2019" name="Int. J. Syst. Evol. Microbiol.">
        <title>The Global Catalogue of Microorganisms (GCM) 10K type strain sequencing project: providing services to taxonomists for standard genome sequencing and annotation.</title>
        <authorList>
            <consortium name="The Broad Institute Genomics Platform"/>
            <consortium name="The Broad Institute Genome Sequencing Center for Infectious Disease"/>
            <person name="Wu L."/>
            <person name="Ma J."/>
        </authorList>
    </citation>
    <scope>NUCLEOTIDE SEQUENCE [LARGE SCALE GENOMIC DNA]</scope>
    <source>
        <strain evidence="8">KCTC 32255</strain>
    </source>
</reference>
<comment type="function">
    <text evidence="1">General (non sugar-specific) component of the phosphoenolpyruvate-dependent sugar phosphotransferase system (sugar PTS). This major carbohydrate active-transport system catalyzes the phosphorylation of incoming sugar substrates concomitantly with their translocation across the cell membrane. The phosphoryl group from phosphoenolpyruvate (PEP) is transferred to the phosphoryl carrier protein HPr by enzyme I. Phospho-HPr then transfers it to the PTS EIIA domain.</text>
</comment>
<dbReference type="PRINTS" id="PR00107">
    <property type="entry name" value="PHOSPHOCPHPR"/>
</dbReference>